<proteinExistence type="predicted"/>
<name>A0A2P2IIS1_RHIMU</name>
<evidence type="ECO:0000313" key="1">
    <source>
        <dbReference type="EMBL" id="MBW81081.1"/>
    </source>
</evidence>
<reference evidence="1" key="1">
    <citation type="submission" date="2018-02" db="EMBL/GenBank/DDBJ databases">
        <title>Rhizophora mucronata_Transcriptome.</title>
        <authorList>
            <person name="Meera S.P."/>
            <person name="Sreeshan A."/>
            <person name="Augustine A."/>
        </authorList>
    </citation>
    <scope>NUCLEOTIDE SEQUENCE</scope>
    <source>
        <tissue evidence="1">Leaf</tissue>
    </source>
</reference>
<organism evidence="1">
    <name type="scientific">Rhizophora mucronata</name>
    <name type="common">Asiatic mangrove</name>
    <dbReference type="NCBI Taxonomy" id="61149"/>
    <lineage>
        <taxon>Eukaryota</taxon>
        <taxon>Viridiplantae</taxon>
        <taxon>Streptophyta</taxon>
        <taxon>Embryophyta</taxon>
        <taxon>Tracheophyta</taxon>
        <taxon>Spermatophyta</taxon>
        <taxon>Magnoliopsida</taxon>
        <taxon>eudicotyledons</taxon>
        <taxon>Gunneridae</taxon>
        <taxon>Pentapetalae</taxon>
        <taxon>rosids</taxon>
        <taxon>fabids</taxon>
        <taxon>Malpighiales</taxon>
        <taxon>Rhizophoraceae</taxon>
        <taxon>Rhizophora</taxon>
    </lineage>
</organism>
<dbReference type="EMBL" id="GGEC01000598">
    <property type="protein sequence ID" value="MBW81081.1"/>
    <property type="molecule type" value="Transcribed_RNA"/>
</dbReference>
<protein>
    <submittedName>
        <fullName evidence="1">Uncharacterized protein</fullName>
    </submittedName>
</protein>
<accession>A0A2P2IIS1</accession>
<dbReference type="AlphaFoldDB" id="A0A2P2IIS1"/>
<sequence length="23" mass="2656">MIISVSIYETRDYFLSSLTTTKS</sequence>